<evidence type="ECO:0000256" key="1">
    <source>
        <dbReference type="SAM" id="SignalP"/>
    </source>
</evidence>
<dbReference type="Proteomes" id="UP000250321">
    <property type="component" value="Unassembled WGS sequence"/>
</dbReference>
<sequence>MKAVGSLGVVVCLFLVVVGCLVEVVPMAEGDTTPSHCKQEKDLLVSACKSTGEEPGFLPSPGLCCGEFFLSALCWVLSVP</sequence>
<accession>A0A314Z5F9</accession>
<dbReference type="AlphaFoldDB" id="A0A314Z5F9"/>
<evidence type="ECO:0000313" key="2">
    <source>
        <dbReference type="EMBL" id="PQQ12704.1"/>
    </source>
</evidence>
<feature type="chain" id="PRO_5016281387" evidence="1">
    <location>
        <begin position="31"/>
        <end position="80"/>
    </location>
</feature>
<feature type="signal peptide" evidence="1">
    <location>
        <begin position="1"/>
        <end position="30"/>
    </location>
</feature>
<dbReference type="PROSITE" id="PS51257">
    <property type="entry name" value="PROKAR_LIPOPROTEIN"/>
    <property type="match status" value="1"/>
</dbReference>
<keyword evidence="1" id="KW-0732">Signal</keyword>
<organism evidence="2 3">
    <name type="scientific">Prunus yedoensis var. nudiflora</name>
    <dbReference type="NCBI Taxonomy" id="2094558"/>
    <lineage>
        <taxon>Eukaryota</taxon>
        <taxon>Viridiplantae</taxon>
        <taxon>Streptophyta</taxon>
        <taxon>Embryophyta</taxon>
        <taxon>Tracheophyta</taxon>
        <taxon>Spermatophyta</taxon>
        <taxon>Magnoliopsida</taxon>
        <taxon>eudicotyledons</taxon>
        <taxon>Gunneridae</taxon>
        <taxon>Pentapetalae</taxon>
        <taxon>rosids</taxon>
        <taxon>fabids</taxon>
        <taxon>Rosales</taxon>
        <taxon>Rosaceae</taxon>
        <taxon>Amygdaloideae</taxon>
        <taxon>Amygdaleae</taxon>
        <taxon>Prunus</taxon>
    </lineage>
</organism>
<proteinExistence type="predicted"/>
<comment type="caution">
    <text evidence="2">The sequence shown here is derived from an EMBL/GenBank/DDBJ whole genome shotgun (WGS) entry which is preliminary data.</text>
</comment>
<dbReference type="EMBL" id="PJQY01000336">
    <property type="protein sequence ID" value="PQQ12704.1"/>
    <property type="molecule type" value="Genomic_DNA"/>
</dbReference>
<keyword evidence="3" id="KW-1185">Reference proteome</keyword>
<protein>
    <submittedName>
        <fullName evidence="2">Uncharacterized protein</fullName>
    </submittedName>
</protein>
<reference evidence="2 3" key="1">
    <citation type="submission" date="2018-02" db="EMBL/GenBank/DDBJ databases">
        <title>Draft genome of wild Prunus yedoensis var. nudiflora.</title>
        <authorList>
            <person name="Baek S."/>
            <person name="Kim J.-H."/>
            <person name="Choi K."/>
            <person name="Kim G.-B."/>
            <person name="Cho A."/>
            <person name="Jang H."/>
            <person name="Shin C.-H."/>
            <person name="Yu H.-J."/>
            <person name="Mun J.-H."/>
        </authorList>
    </citation>
    <scope>NUCLEOTIDE SEQUENCE [LARGE SCALE GENOMIC DNA]</scope>
    <source>
        <strain evidence="3">cv. Jeju island</strain>
        <tissue evidence="2">Leaf</tissue>
    </source>
</reference>
<name>A0A314Z5F9_PRUYE</name>
<gene>
    <name evidence="2" type="ORF">Pyn_38696</name>
</gene>
<evidence type="ECO:0000313" key="3">
    <source>
        <dbReference type="Proteomes" id="UP000250321"/>
    </source>
</evidence>